<dbReference type="STRING" id="1544798.LH29_14755"/>
<evidence type="ECO:0000256" key="1">
    <source>
        <dbReference type="SAM" id="Phobius"/>
    </source>
</evidence>
<feature type="transmembrane region" description="Helical" evidence="1">
    <location>
        <begin position="106"/>
        <end position="128"/>
    </location>
</feature>
<dbReference type="EMBL" id="JRHC01000003">
    <property type="protein sequence ID" value="KJF43477.1"/>
    <property type="molecule type" value="Genomic_DNA"/>
</dbReference>
<dbReference type="RefSeq" id="WP_045030839.1">
    <property type="nucleotide sequence ID" value="NZ_JRHC01000003.1"/>
</dbReference>
<comment type="caution">
    <text evidence="2">The sequence shown here is derived from an EMBL/GenBank/DDBJ whole genome shotgun (WGS) entry which is preliminary data.</text>
</comment>
<reference evidence="2 3" key="1">
    <citation type="submission" date="2014-09" db="EMBL/GenBank/DDBJ databases">
        <title>Draft Genome Sequence of Draconibacterium sp. JN14CK-3.</title>
        <authorList>
            <person name="Dong C."/>
            <person name="Lai Q."/>
            <person name="Shao Z."/>
        </authorList>
    </citation>
    <scope>NUCLEOTIDE SEQUENCE [LARGE SCALE GENOMIC DNA]</scope>
    <source>
        <strain evidence="2 3">JN14CK-3</strain>
    </source>
</reference>
<feature type="transmembrane region" description="Helical" evidence="1">
    <location>
        <begin position="80"/>
        <end position="100"/>
    </location>
</feature>
<protein>
    <submittedName>
        <fullName evidence="2">Uncharacterized protein</fullName>
    </submittedName>
</protein>
<name>A0A0D8J998_9BACT</name>
<accession>A0A0D8J998</accession>
<sequence length="136" mass="15501">MKKSIKQILLLSVLAFTFYCLFVHPELLGISLSKKLNFPLGSLISWSGIVAYTLLLHLFIKRPLKSTLSKVGKQLRFLHLGLALCWLPVSYFISGNLAFAFQNKPIAFKLWIGYTLVILLFPLFLILLNRFGKSEK</sequence>
<keyword evidence="3" id="KW-1185">Reference proteome</keyword>
<feature type="transmembrane region" description="Helical" evidence="1">
    <location>
        <begin position="38"/>
        <end position="60"/>
    </location>
</feature>
<keyword evidence="1" id="KW-0472">Membrane</keyword>
<proteinExistence type="predicted"/>
<dbReference type="Proteomes" id="UP000032544">
    <property type="component" value="Unassembled WGS sequence"/>
</dbReference>
<evidence type="ECO:0000313" key="2">
    <source>
        <dbReference type="EMBL" id="KJF43477.1"/>
    </source>
</evidence>
<dbReference type="OrthoDB" id="982344at2"/>
<evidence type="ECO:0000313" key="3">
    <source>
        <dbReference type="Proteomes" id="UP000032544"/>
    </source>
</evidence>
<dbReference type="AlphaFoldDB" id="A0A0D8J998"/>
<gene>
    <name evidence="2" type="ORF">LH29_14755</name>
</gene>
<organism evidence="2 3">
    <name type="scientific">Draconibacterium sediminis</name>
    <dbReference type="NCBI Taxonomy" id="1544798"/>
    <lineage>
        <taxon>Bacteria</taxon>
        <taxon>Pseudomonadati</taxon>
        <taxon>Bacteroidota</taxon>
        <taxon>Bacteroidia</taxon>
        <taxon>Marinilabiliales</taxon>
        <taxon>Prolixibacteraceae</taxon>
        <taxon>Draconibacterium</taxon>
    </lineage>
</organism>
<keyword evidence="1" id="KW-1133">Transmembrane helix</keyword>
<keyword evidence="1" id="KW-0812">Transmembrane</keyword>